<comment type="miscellaneous">
    <text evidence="16">All late proteins expressed from the major late promoter are produced by alternative splicing and alternative polyadenylation of the same gene giving rise to non-overlapping ORFs. A leader sequence is present in the N-terminus of all these mRNAs and is recognized by the viral shutoff protein to provide expression although conventional translation via ribosome scanning from the cap has been shut off in the host cell.</text>
</comment>
<dbReference type="Gene3D" id="3.90.249.10">
    <property type="entry name" value="Hexon Major Viral Coat Protein, domain 3"/>
    <property type="match status" value="2"/>
</dbReference>
<evidence type="ECO:0000256" key="6">
    <source>
        <dbReference type="ARBA" id="ARBA00022562"/>
    </source>
</evidence>
<comment type="induction">
    <text evidence="16 17">Expressed in the late phase of the viral replicative cycle.</text>
</comment>
<feature type="domain" description="Adenovirus Pll hexon N-terminal" evidence="19">
    <location>
        <begin position="457"/>
        <end position="667"/>
    </location>
</feature>
<keyword evidence="8 16" id="KW-0946">Virion</keyword>
<evidence type="ECO:0000256" key="16">
    <source>
        <dbReference type="HAMAP-Rule" id="MF_04051"/>
    </source>
</evidence>
<evidence type="ECO:0000256" key="14">
    <source>
        <dbReference type="ARBA" id="ARBA00024662"/>
    </source>
</evidence>
<evidence type="ECO:0000259" key="19">
    <source>
        <dbReference type="Pfam" id="PF01065"/>
    </source>
</evidence>
<evidence type="ECO:0000256" key="8">
    <source>
        <dbReference type="ARBA" id="ARBA00022844"/>
    </source>
</evidence>
<organism evidence="21 22">
    <name type="scientific">Mastadenovirus porcusquartum</name>
    <dbReference type="NCBI Taxonomy" id="3241439"/>
    <lineage>
        <taxon>Viruses</taxon>
        <taxon>Varidnaviria</taxon>
        <taxon>Bamfordvirae</taxon>
        <taxon>Preplasmiviricota</taxon>
        <taxon>Polisuviricotina</taxon>
        <taxon>Pharingeaviricetes</taxon>
        <taxon>Rowavirales</taxon>
        <taxon>Adenoviridae</taxon>
        <taxon>Mastadenovirus</taxon>
    </lineage>
</organism>
<comment type="subcellular location">
    <subcellularLocation>
        <location evidence="1 16">Host nucleus</location>
    </subcellularLocation>
    <subcellularLocation>
        <location evidence="16">Virion</location>
    </subcellularLocation>
    <text evidence="16">Forms the capsid icosahedric shell. Present in 720 copies per virion, assembled in 240 trimers.</text>
</comment>
<dbReference type="InterPro" id="IPR044942">
    <property type="entry name" value="Adenovirus_Pll_hexon_sub2"/>
</dbReference>
<dbReference type="InterPro" id="IPR037542">
    <property type="entry name" value="ADV_hexon"/>
</dbReference>
<evidence type="ECO:0000256" key="9">
    <source>
        <dbReference type="ARBA" id="ARBA00022921"/>
    </source>
</evidence>
<dbReference type="GO" id="GO:0042025">
    <property type="term" value="C:host cell nucleus"/>
    <property type="evidence" value="ECO:0007669"/>
    <property type="project" value="UniProtKB-SubCell"/>
</dbReference>
<dbReference type="Pfam" id="PF03678">
    <property type="entry name" value="Adeno_hexon_C"/>
    <property type="match status" value="1"/>
</dbReference>
<evidence type="ECO:0000256" key="15">
    <source>
        <dbReference type="ARBA" id="ARBA00032254"/>
    </source>
</evidence>
<keyword evidence="9 16" id="KW-0426">Late protein</keyword>
<evidence type="ECO:0000313" key="22">
    <source>
        <dbReference type="Proteomes" id="UP000386070"/>
    </source>
</evidence>
<feature type="modified residue" description="N-acetylalanine; by host" evidence="16">
    <location>
        <position position="2"/>
    </location>
</feature>
<feature type="initiator methionine" description="Removed; by host" evidence="16">
    <location>
        <position position="1"/>
    </location>
</feature>
<keyword evidence="12 16" id="KW-1148">T=25 icosahedral capsid protein</keyword>
<dbReference type="InterPro" id="IPR016112">
    <property type="entry name" value="VP_dsDNA_II"/>
</dbReference>
<evidence type="ECO:0000256" key="10">
    <source>
        <dbReference type="ARBA" id="ARBA00022952"/>
    </source>
</evidence>
<feature type="modified residue" description="Phosphotyrosine; by host" evidence="16">
    <location>
        <position position="974"/>
    </location>
</feature>
<dbReference type="InterPro" id="IPR016110">
    <property type="entry name" value="Adenovirus_Pll_hexon_sub3"/>
</dbReference>
<evidence type="ECO:0000256" key="4">
    <source>
        <dbReference type="ARBA" id="ARBA00022553"/>
    </source>
</evidence>
<comment type="caution">
    <text evidence="16">Lacks conserved residue(s) required for the propagation of feature annotation.</text>
</comment>
<accession>A0A5P9VJ24</accession>
<dbReference type="GO" id="GO:0043657">
    <property type="term" value="C:host cell"/>
    <property type="evidence" value="ECO:0007669"/>
    <property type="project" value="GOC"/>
</dbReference>
<dbReference type="Gene3D" id="2.70.9.10">
    <property type="entry name" value="Adenovirus Type 2 Hexon, domain 4"/>
    <property type="match status" value="2"/>
</dbReference>
<keyword evidence="7 16" id="KW-0945">Host-virus interaction</keyword>
<dbReference type="Gene3D" id="3.90.39.10">
    <property type="entry name" value="Hexon Major Viral Coat Protein, domain 2"/>
    <property type="match status" value="1"/>
</dbReference>
<comment type="similarity">
    <text evidence="2 16 17">Belongs to the adenoviridae hexon protein family.</text>
</comment>
<evidence type="ECO:0000259" key="20">
    <source>
        <dbReference type="Pfam" id="PF03678"/>
    </source>
</evidence>
<keyword evidence="6 16" id="KW-1048">Host nucleus</keyword>
<feature type="site" description="Involved in interaction with pre-protein VI" evidence="16">
    <location>
        <position position="809"/>
    </location>
</feature>
<evidence type="ECO:0000313" key="21">
    <source>
        <dbReference type="EMBL" id="QFX65726.1"/>
    </source>
</evidence>
<evidence type="ECO:0000256" key="7">
    <source>
        <dbReference type="ARBA" id="ARBA00022581"/>
    </source>
</evidence>
<keyword evidence="4 16" id="KW-0597">Phosphoprotein</keyword>
<evidence type="ECO:0000256" key="18">
    <source>
        <dbReference type="SAM" id="Coils"/>
    </source>
</evidence>
<comment type="function">
    <text evidence="14 16">Major capsid protein that self-associates to form 240 hexon trimers, each in the shape of a hexagon, building most of the pseudo T=25 capsid. Assembled into trimeric units with the help of the chaperone shutoff protein. Transported by pre-protein VI to the nucleus where it associates with other structural proteins to form an empty capsid. Might be involved, through its interaction with host dyneins, in the intracellular microtubule-dependent transport of incoming viral capsid to the nucleus.</text>
</comment>
<dbReference type="GO" id="GO:0005198">
    <property type="term" value="F:structural molecule activity"/>
    <property type="evidence" value="ECO:0007669"/>
    <property type="project" value="UniProtKB-UniRule"/>
</dbReference>
<dbReference type="GO" id="GO:0046718">
    <property type="term" value="P:symbiont entry into host cell"/>
    <property type="evidence" value="ECO:0007669"/>
    <property type="project" value="UniProtKB-UniRule"/>
</dbReference>
<keyword evidence="5 16" id="KW-0167">Capsid protein</keyword>
<feature type="domain" description="Adenovirus Pll hexon N-terminal" evidence="19">
    <location>
        <begin position="8"/>
        <end position="401"/>
    </location>
</feature>
<evidence type="ECO:0000256" key="17">
    <source>
        <dbReference type="RuleBase" id="RU361265"/>
    </source>
</evidence>
<evidence type="ECO:0000256" key="3">
    <source>
        <dbReference type="ARBA" id="ARBA00019716"/>
    </source>
</evidence>
<dbReference type="HAMAP" id="MF_04051">
    <property type="entry name" value="ADV_CAPSH"/>
    <property type="match status" value="1"/>
</dbReference>
<sequence length="986" mass="110668">MATPSMMPQWSYMHIGGQAASEYLSPGLVQFARATETYFQIGPKFRNPTMAPTHDVTTERSQRLQLRFTPVTKEDTQYATKVRFQLTVGDNRVLDMGSTYFDIKGRLDRGPSFKPYSGTAYNPLAPKSGVNNCEYKGSDNENTYVLAQISYPGIEYTAEGLKVIKEENGQEHEVVADKSYQPEPQIGLESWTEGLLEERKDMSALGARCLNLDVPHTPCYGSYAAPTNVNGGQGTGDPQIAFFQRGSVGDQGDNNPVDGVTYIEPVNIQTPDTHLVYKTAPAVAATQVGLGQQASPNRPNFIGFRDNFIGLLYYNSNGNLGVLAGQSSQLNAVVDLQDRNTELSYQYLLDSLYDRSQYFALWNQAVDSYDPDVRIVDNRGVEDEMPNYCFPIMGIGDTSASINVNHNGTQRALEGILLPGGKFVPPELLVPGGDLQDRDIQQRLNALELTEEDVRAAQAQVEQNKQARTTAVQPQADGTLKANIALGNVTAYEINLRANLWKSFLYSNIALYLPDQYKLTPDNVEISLNKNTYDYMNKRIPFSQLIDTYVNVGARWSPDAMDNVNPFNHHRNDGLCYRSQLLGNGRYCDFHIQVPQKFFAVRQLLLLPGSYTYEWSIRKDVNMILQSTLGNDLRADGATIHIDTVNLYASFFPMAHNTASTLEAMLRNDVNDQSFNDYLSSANMLFPVPAGATQVPVSIPARNWAGFRGWSFTRLKQTETPALGSPFDPYFTYSGSIPYLDGTFYLSHTFRRLSITFDSSVSWPGNDRLLTPNEFEIKRQIDGDGYNTFQSNITKDWLLVQMLANYNIGYQGYHLPPDGKNRLYSFLRNFQPMTRQVVDEQEATNQYLPVSILHQHNNSGYAGYKSAALPREGHPYPANWPYPLIGRTAVKTKTQRKFLCDRYMWKVPFSSNFMSMGALTDLGQNLLYANAAHALDMMFEVDPMDEPTLIYVLFEVFDAVRIHQPHRGVIEAVYLRTPFSAGNATT</sequence>
<dbReference type="Pfam" id="PF01065">
    <property type="entry name" value="Adeno_hexon"/>
    <property type="match status" value="2"/>
</dbReference>
<feature type="domain" description="Adenovirus Pll hexon C-terminal" evidence="20">
    <location>
        <begin position="668"/>
        <end position="891"/>
    </location>
</feature>
<reference evidence="21 22" key="1">
    <citation type="submission" date="2019-04" db="EMBL/GenBank/DDBJ databases">
        <title>Characterization of the first genome of Porcine mastadenovirus B (HNU1 strain) and implications on its lymphotropy and special origin.</title>
        <authorList>
            <person name="Liu S.-J."/>
            <person name="Wang Q."/>
            <person name="Li T.-T."/>
            <person name="Zhang S.-H."/>
            <person name="Li J.-Y."/>
            <person name="Wu L.-J."/>
            <person name="Qiu Y."/>
            <person name="Ge X.-Y."/>
        </authorList>
    </citation>
    <scope>NUCLEOTIDE SEQUENCE [LARGE SCALE GENOMIC DNA]</scope>
    <source>
        <strain evidence="21">HNU1</strain>
    </source>
</reference>
<keyword evidence="13 16" id="KW-1160">Virus entry into host cell</keyword>
<evidence type="ECO:0000256" key="1">
    <source>
        <dbReference type="ARBA" id="ARBA00004147"/>
    </source>
</evidence>
<evidence type="ECO:0000256" key="13">
    <source>
        <dbReference type="ARBA" id="ARBA00023296"/>
    </source>
</evidence>
<dbReference type="GO" id="GO:0075521">
    <property type="term" value="P:microtubule-dependent intracellular transport of viral material towards nucleus"/>
    <property type="evidence" value="ECO:0007669"/>
    <property type="project" value="UniProtKB-UniRule"/>
</dbReference>
<comment type="subunit">
    <text evidence="16">Homotrimer. Interacts with the capsid vertex protein; this interaction binds the peripentonal hexons to the neighboring penton base. Interacts with the hexon-linking protein; this interaction tethers the hexons surrounding the penton to those situated in the central plate of the facet. Interacts with the hexon-interlacing protein; this interaction lashes the hexons together. Interacts with host dyneins DYNC1LI1 and DYNC1I2; this interaction might be involved in intracellular microtubule-dependent transport of incoming viral capsid. Interacts with the shutoff protein; this interaction allows folding and formation of hexons trimers. Interacts with pre-protein VI; this interaction probably allows nuclear import of hexon trimers and possibly pre-capsid assembly.</text>
</comment>
<protein>
    <recommendedName>
        <fullName evidence="3 16">Hexon protein</fullName>
        <shortName evidence="16 17">CP-H</shortName>
    </recommendedName>
    <alternativeName>
        <fullName evidence="15 16">Protein II</fullName>
    </alternativeName>
</protein>
<dbReference type="SUPFAM" id="SSF49749">
    <property type="entry name" value="Group II dsDNA viruses VP"/>
    <property type="match status" value="3"/>
</dbReference>
<evidence type="ECO:0000256" key="12">
    <source>
        <dbReference type="ARBA" id="ARBA00023275"/>
    </source>
</evidence>
<dbReference type="Proteomes" id="UP000386070">
    <property type="component" value="Segment"/>
</dbReference>
<evidence type="ECO:0000256" key="5">
    <source>
        <dbReference type="ARBA" id="ARBA00022561"/>
    </source>
</evidence>
<keyword evidence="10 16" id="KW-1177">Microtubular inwards viral transport</keyword>
<evidence type="ECO:0000256" key="2">
    <source>
        <dbReference type="ARBA" id="ARBA00008659"/>
    </source>
</evidence>
<dbReference type="InterPro" id="IPR016108">
    <property type="entry name" value="Adenovirus_Pll_hexon_C"/>
</dbReference>
<dbReference type="InterPro" id="IPR016107">
    <property type="entry name" value="Adenovirus_Pll_hexon_N"/>
</dbReference>
<name>A0A5P9VJ24_9ADEN</name>
<gene>
    <name evidence="16" type="primary">L3</name>
</gene>
<evidence type="ECO:0000256" key="11">
    <source>
        <dbReference type="ARBA" id="ARBA00023120"/>
    </source>
</evidence>
<dbReference type="EMBL" id="MK774519">
    <property type="protein sequence ID" value="QFX65726.1"/>
    <property type="molecule type" value="Genomic_DNA"/>
</dbReference>
<proteinExistence type="evidence at transcript level"/>
<keyword evidence="11 16" id="KW-1176">Cytoplasmic inwards viral transport</keyword>
<keyword evidence="18" id="KW-0175">Coiled coil</keyword>
<feature type="chain" id="PRO_5024521525" description="Hexon protein" evidence="16">
    <location>
        <begin position="2"/>
        <end position="986"/>
    </location>
</feature>
<keyword evidence="22" id="KW-1185">Reference proteome</keyword>
<feature type="coiled-coil region" evidence="18">
    <location>
        <begin position="440"/>
        <end position="467"/>
    </location>
</feature>
<keyword evidence="16" id="KW-0007">Acetylation</keyword>
<dbReference type="GO" id="GO:0039623">
    <property type="term" value="C:T=25 icosahedral viral capsid"/>
    <property type="evidence" value="ECO:0007669"/>
    <property type="project" value="UniProtKB-UniRule"/>
</dbReference>